<evidence type="ECO:0000313" key="1">
    <source>
        <dbReference type="EMBL" id="GAC97105.1"/>
    </source>
</evidence>
<dbReference type="EMBL" id="DF238808">
    <property type="protein sequence ID" value="GAC97105.1"/>
    <property type="molecule type" value="Genomic_DNA"/>
</dbReference>
<reference evidence="2" key="1">
    <citation type="journal article" date="2013" name="Genome Announc.">
        <title>Draft genome sequence of the basidiomycetous yeast-like fungus Pseudozyma hubeiensis SY62, which produces an abundant amount of the biosurfactant mannosylerythritol lipids.</title>
        <authorList>
            <person name="Konishi M."/>
            <person name="Hatada Y."/>
            <person name="Horiuchi J."/>
        </authorList>
    </citation>
    <scope>NUCLEOTIDE SEQUENCE [LARGE SCALE GENOMIC DNA]</scope>
    <source>
        <strain evidence="2">SY62</strain>
    </source>
</reference>
<dbReference type="GeneID" id="24109971"/>
<dbReference type="RefSeq" id="XP_012190692.1">
    <property type="nucleotide sequence ID" value="XM_012335302.1"/>
</dbReference>
<gene>
    <name evidence="1" type="ORF">PHSY_004689</name>
</gene>
<evidence type="ECO:0000313" key="2">
    <source>
        <dbReference type="Proteomes" id="UP000014071"/>
    </source>
</evidence>
<organism evidence="1 2">
    <name type="scientific">Pseudozyma hubeiensis (strain SY62)</name>
    <name type="common">Yeast</name>
    <dbReference type="NCBI Taxonomy" id="1305764"/>
    <lineage>
        <taxon>Eukaryota</taxon>
        <taxon>Fungi</taxon>
        <taxon>Dikarya</taxon>
        <taxon>Basidiomycota</taxon>
        <taxon>Ustilaginomycotina</taxon>
        <taxon>Ustilaginomycetes</taxon>
        <taxon>Ustilaginales</taxon>
        <taxon>Ustilaginaceae</taxon>
        <taxon>Pseudozyma</taxon>
    </lineage>
</organism>
<proteinExistence type="predicted"/>
<dbReference type="Proteomes" id="UP000014071">
    <property type="component" value="Unassembled WGS sequence"/>
</dbReference>
<name>R9PG62_PSEHS</name>
<keyword evidence="2" id="KW-1185">Reference proteome</keyword>
<accession>R9PG62</accession>
<dbReference type="HOGENOM" id="CLU_2574896_0_0_1"/>
<sequence length="81" mass="9489">MTLCITSALLSTLFVKVRNLFRHDRNIPPRASSFSRLTFQDGYRSRQADDATTENRNVTRRIRHVRLDQLECLLSIQIKVK</sequence>
<dbReference type="AlphaFoldDB" id="R9PG62"/>
<protein>
    <submittedName>
        <fullName evidence="1">Uncharacterized protein</fullName>
    </submittedName>
</protein>